<reference evidence="2" key="1">
    <citation type="submission" date="2023-03" db="EMBL/GenBank/DDBJ databases">
        <title>Massive genome expansion in bonnet fungi (Mycena s.s.) driven by repeated elements and novel gene families across ecological guilds.</title>
        <authorList>
            <consortium name="Lawrence Berkeley National Laboratory"/>
            <person name="Harder C.B."/>
            <person name="Miyauchi S."/>
            <person name="Viragh M."/>
            <person name="Kuo A."/>
            <person name="Thoen E."/>
            <person name="Andreopoulos B."/>
            <person name="Lu D."/>
            <person name="Skrede I."/>
            <person name="Drula E."/>
            <person name="Henrissat B."/>
            <person name="Morin E."/>
            <person name="Kohler A."/>
            <person name="Barry K."/>
            <person name="LaButti K."/>
            <person name="Morin E."/>
            <person name="Salamov A."/>
            <person name="Lipzen A."/>
            <person name="Mereny Z."/>
            <person name="Hegedus B."/>
            <person name="Baldrian P."/>
            <person name="Stursova M."/>
            <person name="Weitz H."/>
            <person name="Taylor A."/>
            <person name="Grigoriev I.V."/>
            <person name="Nagy L.G."/>
            <person name="Martin F."/>
            <person name="Kauserud H."/>
        </authorList>
    </citation>
    <scope>NUCLEOTIDE SEQUENCE</scope>
    <source>
        <strain evidence="2">CBHHK182m</strain>
    </source>
</reference>
<feature type="compositionally biased region" description="Basic and acidic residues" evidence="1">
    <location>
        <begin position="22"/>
        <end position="42"/>
    </location>
</feature>
<accession>A0AAD7HFJ6</accession>
<evidence type="ECO:0000256" key="1">
    <source>
        <dbReference type="SAM" id="MobiDB-lite"/>
    </source>
</evidence>
<name>A0AAD7HFJ6_9AGAR</name>
<feature type="compositionally biased region" description="Polar residues" evidence="1">
    <location>
        <begin position="48"/>
        <end position="70"/>
    </location>
</feature>
<proteinExistence type="predicted"/>
<sequence length="155" mass="17243">MRQENSRSIRSPTHPPIFKTGSLREFKVESRNDNAEASEPHSRLMHTGPTNAMPSTRLSCGQNLKNSGTISRHPGKTDSKRRQRYSTAAVACRYHLVLPTRALAQCEVTSSCARFIPCFVLGFNGKLGLSSVKIKRESRVPAPSIPTWSIPRRPT</sequence>
<dbReference type="Proteomes" id="UP001215598">
    <property type="component" value="Unassembled WGS sequence"/>
</dbReference>
<evidence type="ECO:0000313" key="2">
    <source>
        <dbReference type="EMBL" id="KAJ7719594.1"/>
    </source>
</evidence>
<protein>
    <submittedName>
        <fullName evidence="2">Uncharacterized protein</fullName>
    </submittedName>
</protein>
<comment type="caution">
    <text evidence="2">The sequence shown here is derived from an EMBL/GenBank/DDBJ whole genome shotgun (WGS) entry which is preliminary data.</text>
</comment>
<evidence type="ECO:0000313" key="3">
    <source>
        <dbReference type="Proteomes" id="UP001215598"/>
    </source>
</evidence>
<dbReference type="AlphaFoldDB" id="A0AAD7HFJ6"/>
<organism evidence="2 3">
    <name type="scientific">Mycena metata</name>
    <dbReference type="NCBI Taxonomy" id="1033252"/>
    <lineage>
        <taxon>Eukaryota</taxon>
        <taxon>Fungi</taxon>
        <taxon>Dikarya</taxon>
        <taxon>Basidiomycota</taxon>
        <taxon>Agaricomycotina</taxon>
        <taxon>Agaricomycetes</taxon>
        <taxon>Agaricomycetidae</taxon>
        <taxon>Agaricales</taxon>
        <taxon>Marasmiineae</taxon>
        <taxon>Mycenaceae</taxon>
        <taxon>Mycena</taxon>
    </lineage>
</organism>
<keyword evidence="3" id="KW-1185">Reference proteome</keyword>
<gene>
    <name evidence="2" type="ORF">B0H16DRAFT_1606331</name>
</gene>
<feature type="region of interest" description="Disordered" evidence="1">
    <location>
        <begin position="1"/>
        <end position="83"/>
    </location>
</feature>
<dbReference type="EMBL" id="JARKIB010000250">
    <property type="protein sequence ID" value="KAJ7719594.1"/>
    <property type="molecule type" value="Genomic_DNA"/>
</dbReference>